<evidence type="ECO:0000313" key="2">
    <source>
        <dbReference type="EMBL" id="AYW91407.1"/>
    </source>
</evidence>
<feature type="region of interest" description="Disordered" evidence="1">
    <location>
        <begin position="1"/>
        <end position="26"/>
    </location>
</feature>
<organism evidence="2 3">
    <name type="scientific">Yersinia pseudotuberculosis</name>
    <dbReference type="NCBI Taxonomy" id="633"/>
    <lineage>
        <taxon>Bacteria</taxon>
        <taxon>Pseudomonadati</taxon>
        <taxon>Pseudomonadota</taxon>
        <taxon>Gammaproteobacteria</taxon>
        <taxon>Enterobacterales</taxon>
        <taxon>Yersiniaceae</taxon>
        <taxon>Yersinia</taxon>
    </lineage>
</organism>
<evidence type="ECO:0000313" key="3">
    <source>
        <dbReference type="Proteomes" id="UP000268669"/>
    </source>
</evidence>
<dbReference type="RefSeq" id="WP_012414086.1">
    <property type="nucleotide sequence ID" value="NZ_CCBI010000006.1"/>
</dbReference>
<name>A0ABN5R538_YERPU</name>
<dbReference type="EMBL" id="CP033713">
    <property type="protein sequence ID" value="AYW91407.1"/>
    <property type="molecule type" value="Genomic_DNA"/>
</dbReference>
<proteinExistence type="predicted"/>
<gene>
    <name evidence="2" type="ORF">EGX47_08780</name>
</gene>
<reference evidence="2" key="1">
    <citation type="submission" date="2018-11" db="EMBL/GenBank/DDBJ databases">
        <title>FDA dAtabase for Regulatory Grade micrObial Sequences (FDA-ARGOS): Supporting development and validation of Infectious Disease Dx tests.</title>
        <authorList>
            <person name="Bliska J."/>
            <person name="Cleland M.-M."/>
            <person name="Tallon L."/>
            <person name="Sadzewicz L."/>
            <person name="Zhao X."/>
            <person name="Vavikolanu K."/>
            <person name="Mehta A."/>
            <person name="Aluvathingal J."/>
            <person name="Nadendla S."/>
            <person name="Yan Y."/>
            <person name="Sichtig H."/>
        </authorList>
    </citation>
    <scope>NUCLEOTIDE SEQUENCE [LARGE SCALE GENOMIC DNA]</scope>
    <source>
        <strain evidence="2">FDAARGOS_581</strain>
    </source>
</reference>
<dbReference type="InterPro" id="IPR053917">
    <property type="entry name" value="DUF6979"/>
</dbReference>
<protein>
    <recommendedName>
        <fullName evidence="4">Phage protein</fullName>
    </recommendedName>
</protein>
<keyword evidence="3" id="KW-1185">Reference proteome</keyword>
<evidence type="ECO:0000256" key="1">
    <source>
        <dbReference type="SAM" id="MobiDB-lite"/>
    </source>
</evidence>
<dbReference type="Pfam" id="PF22399">
    <property type="entry name" value="DUF6979"/>
    <property type="match status" value="1"/>
</dbReference>
<evidence type="ECO:0008006" key="4">
    <source>
        <dbReference type="Google" id="ProtNLM"/>
    </source>
</evidence>
<dbReference type="Proteomes" id="UP000268669">
    <property type="component" value="Chromosome"/>
</dbReference>
<accession>A0ABN5R538</accession>
<sequence>MSKYAQAAVDTVRRNQGKNSPDMRQEWDKTMVEYFPGKKPSREKGCPRNAFLGLSEEGRIIGIPAGNYGVRKGNVNKRYAIDATRFLQAGGKSEKNQLWAAVTDAKKTQNHQMEIVLALLREGMLKV</sequence>